<protein>
    <submittedName>
        <fullName evidence="1">Uncharacterized protein</fullName>
    </submittedName>
</protein>
<sequence>MIKYISVVMIFLFFGSYSNSSFAQKKFEKENCLKQNDVPLNPLNFIDSLSFNDKVKWYLEEGLEKKSIEAKFKRNGKNTS</sequence>
<name>A0A5C6YXI8_9FLAO</name>
<reference evidence="1 2" key="1">
    <citation type="submission" date="2019-08" db="EMBL/GenBank/DDBJ databases">
        <title>Genome of Aequorivita antarctica SW49 (type strain).</title>
        <authorList>
            <person name="Bowman J.P."/>
        </authorList>
    </citation>
    <scope>NUCLEOTIDE SEQUENCE [LARGE SCALE GENOMIC DNA]</scope>
    <source>
        <strain evidence="1 2">SW49</strain>
    </source>
</reference>
<proteinExistence type="predicted"/>
<dbReference type="Proteomes" id="UP000321497">
    <property type="component" value="Unassembled WGS sequence"/>
</dbReference>
<organism evidence="1 2">
    <name type="scientific">Aequorivita antarctica</name>
    <dbReference type="NCBI Taxonomy" id="153266"/>
    <lineage>
        <taxon>Bacteria</taxon>
        <taxon>Pseudomonadati</taxon>
        <taxon>Bacteroidota</taxon>
        <taxon>Flavobacteriia</taxon>
        <taxon>Flavobacteriales</taxon>
        <taxon>Flavobacteriaceae</taxon>
        <taxon>Aequorivita</taxon>
    </lineage>
</organism>
<dbReference type="EMBL" id="VORT01000013">
    <property type="protein sequence ID" value="TXD71811.1"/>
    <property type="molecule type" value="Genomic_DNA"/>
</dbReference>
<evidence type="ECO:0000313" key="1">
    <source>
        <dbReference type="EMBL" id="TXD71811.1"/>
    </source>
</evidence>
<dbReference type="AlphaFoldDB" id="A0A5C6YXI8"/>
<accession>A0A5C6YXI8</accession>
<gene>
    <name evidence="1" type="ORF">ESU54_15430</name>
</gene>
<dbReference type="OrthoDB" id="943438at2"/>
<dbReference type="RefSeq" id="WP_111845088.1">
    <property type="nucleotide sequence ID" value="NZ_UEGI01000013.1"/>
</dbReference>
<keyword evidence="2" id="KW-1185">Reference proteome</keyword>
<evidence type="ECO:0000313" key="2">
    <source>
        <dbReference type="Proteomes" id="UP000321497"/>
    </source>
</evidence>
<comment type="caution">
    <text evidence="1">The sequence shown here is derived from an EMBL/GenBank/DDBJ whole genome shotgun (WGS) entry which is preliminary data.</text>
</comment>